<feature type="transmembrane region" description="Helical" evidence="6">
    <location>
        <begin position="154"/>
        <end position="179"/>
    </location>
</feature>
<dbReference type="PANTHER" id="PTHR30086:SF20">
    <property type="entry name" value="ARGININE EXPORTER PROTEIN ARGO-RELATED"/>
    <property type="match status" value="1"/>
</dbReference>
<evidence type="ECO:0000256" key="6">
    <source>
        <dbReference type="SAM" id="Phobius"/>
    </source>
</evidence>
<dbReference type="GO" id="GO:0005886">
    <property type="term" value="C:plasma membrane"/>
    <property type="evidence" value="ECO:0007669"/>
    <property type="project" value="UniProtKB-SubCell"/>
</dbReference>
<keyword evidence="3 6" id="KW-0812">Transmembrane</keyword>
<dbReference type="PANTHER" id="PTHR30086">
    <property type="entry name" value="ARGININE EXPORTER PROTEIN ARGO"/>
    <property type="match status" value="1"/>
</dbReference>
<evidence type="ECO:0000256" key="5">
    <source>
        <dbReference type="ARBA" id="ARBA00023136"/>
    </source>
</evidence>
<feature type="transmembrane region" description="Helical" evidence="6">
    <location>
        <begin position="71"/>
        <end position="89"/>
    </location>
</feature>
<gene>
    <name evidence="7" type="ORF">CAL25_21495</name>
</gene>
<dbReference type="Proteomes" id="UP000216913">
    <property type="component" value="Unassembled WGS sequence"/>
</dbReference>
<organism evidence="7 8">
    <name type="scientific">Bordetella genomosp. 5</name>
    <dbReference type="NCBI Taxonomy" id="1395608"/>
    <lineage>
        <taxon>Bacteria</taxon>
        <taxon>Pseudomonadati</taxon>
        <taxon>Pseudomonadota</taxon>
        <taxon>Betaproteobacteria</taxon>
        <taxon>Burkholderiales</taxon>
        <taxon>Alcaligenaceae</taxon>
        <taxon>Bordetella</taxon>
    </lineage>
</organism>
<dbReference type="OrthoDB" id="9804822at2"/>
<evidence type="ECO:0000313" key="8">
    <source>
        <dbReference type="Proteomes" id="UP000216913"/>
    </source>
</evidence>
<evidence type="ECO:0000256" key="1">
    <source>
        <dbReference type="ARBA" id="ARBA00004651"/>
    </source>
</evidence>
<comment type="caution">
    <text evidence="7">The sequence shown here is derived from an EMBL/GenBank/DDBJ whole genome shotgun (WGS) entry which is preliminary data.</text>
</comment>
<evidence type="ECO:0000256" key="4">
    <source>
        <dbReference type="ARBA" id="ARBA00022989"/>
    </source>
</evidence>
<dbReference type="GO" id="GO:0015171">
    <property type="term" value="F:amino acid transmembrane transporter activity"/>
    <property type="evidence" value="ECO:0007669"/>
    <property type="project" value="TreeGrafter"/>
</dbReference>
<evidence type="ECO:0000256" key="3">
    <source>
        <dbReference type="ARBA" id="ARBA00022692"/>
    </source>
</evidence>
<keyword evidence="2" id="KW-1003">Cell membrane</keyword>
<name>A0A261T925_9BORD</name>
<keyword evidence="4 6" id="KW-1133">Transmembrane helix</keyword>
<dbReference type="InterPro" id="IPR001123">
    <property type="entry name" value="LeuE-type"/>
</dbReference>
<dbReference type="PIRSF" id="PIRSF006324">
    <property type="entry name" value="LeuE"/>
    <property type="match status" value="1"/>
</dbReference>
<keyword evidence="8" id="KW-1185">Reference proteome</keyword>
<accession>A0A261T925</accession>
<evidence type="ECO:0000313" key="7">
    <source>
        <dbReference type="EMBL" id="OZI45801.1"/>
    </source>
</evidence>
<evidence type="ECO:0000256" key="2">
    <source>
        <dbReference type="ARBA" id="ARBA00022475"/>
    </source>
</evidence>
<dbReference type="EMBL" id="NEVP01000012">
    <property type="protein sequence ID" value="OZI45801.1"/>
    <property type="molecule type" value="Genomic_DNA"/>
</dbReference>
<dbReference type="AlphaFoldDB" id="A0A261T925"/>
<dbReference type="Pfam" id="PF01810">
    <property type="entry name" value="LysE"/>
    <property type="match status" value="1"/>
</dbReference>
<reference evidence="7 8" key="1">
    <citation type="submission" date="2017-05" db="EMBL/GenBank/DDBJ databases">
        <title>Complete and WGS of Bordetella genogroups.</title>
        <authorList>
            <person name="Spilker T."/>
            <person name="LiPuma J."/>
        </authorList>
    </citation>
    <scope>NUCLEOTIDE SEQUENCE [LARGE SCALE GENOMIC DNA]</scope>
    <source>
        <strain evidence="7 8">AU10456</strain>
    </source>
</reference>
<protein>
    <submittedName>
        <fullName evidence="7">Lysine transporter LysE</fullName>
    </submittedName>
</protein>
<proteinExistence type="predicted"/>
<dbReference type="RefSeq" id="WP_094803674.1">
    <property type="nucleotide sequence ID" value="NZ_NEVN01000002.1"/>
</dbReference>
<comment type="subcellular location">
    <subcellularLocation>
        <location evidence="1">Cell membrane</location>
        <topology evidence="1">Multi-pass membrane protein</topology>
    </subcellularLocation>
</comment>
<sequence length="210" mass="22268">MITLSTLTVFVGTLALVYAMPGPDMALVLQSSLTRGVRQGLATGAGLALARAVQVTLSACGLAALLRSAPWLYETVRIVGALYLIYIAVQIFRAPLFRLETASAAIGRLPGAWRAAMLRGFMGNLLNPKALLFCSVLLPQFIDPLGGPVWSQMLALGTLLVAVGVVFDIALTFGAAGLSGWLRRHPRAQTVQRWTFSGVLVAFALKLSAS</sequence>
<keyword evidence="5 6" id="KW-0472">Membrane</keyword>